<keyword evidence="3" id="KW-0804">Transcription</keyword>
<evidence type="ECO:0000256" key="2">
    <source>
        <dbReference type="ARBA" id="ARBA00023125"/>
    </source>
</evidence>
<keyword evidence="1" id="KW-0805">Transcription regulation</keyword>
<protein>
    <submittedName>
        <fullName evidence="5">Transcriptional activator hlyU</fullName>
    </submittedName>
</protein>
<keyword evidence="6" id="KW-1185">Reference proteome</keyword>
<evidence type="ECO:0000256" key="3">
    <source>
        <dbReference type="ARBA" id="ARBA00023163"/>
    </source>
</evidence>
<evidence type="ECO:0000313" key="5">
    <source>
        <dbReference type="EMBL" id="GAB55699.1"/>
    </source>
</evidence>
<dbReference type="AlphaFoldDB" id="H5TBM2"/>
<dbReference type="OrthoDB" id="9796124at2"/>
<dbReference type="PANTHER" id="PTHR33154:SF28">
    <property type="entry name" value="HTH-TYPE TRANSCRIPTIONAL REGULATOR YGAV-RELATED"/>
    <property type="match status" value="1"/>
</dbReference>
<reference evidence="5 6" key="2">
    <citation type="journal article" date="2017" name="Antonie Van Leeuwenhoek">
        <title>Rhizobium rhizosphaerae sp. nov., a novel species isolated from rice rhizosphere.</title>
        <authorList>
            <person name="Zhao J.J."/>
            <person name="Zhang J."/>
            <person name="Zhang R.J."/>
            <person name="Zhang C.W."/>
            <person name="Yin H.Q."/>
            <person name="Zhang X.X."/>
        </authorList>
    </citation>
    <scope>NUCLEOTIDE SEQUENCE [LARGE SCALE GENOMIC DNA]</scope>
    <source>
        <strain evidence="5 6">ACAM 611</strain>
    </source>
</reference>
<reference evidence="5 6" key="1">
    <citation type="journal article" date="2012" name="J. Bacteriol.">
        <title>Genome sequence of proteorhodopsin-containing sea ice bacterium Glaciecola punicea ACAM 611T.</title>
        <authorList>
            <person name="Qin Q.-L."/>
            <person name="Xie B.-B."/>
            <person name="Shu Y.-L."/>
            <person name="Rong J.-C."/>
            <person name="Zhao D.-L."/>
            <person name="Zhang X.-Y."/>
            <person name="Chen X.-L."/>
            <person name="Zhou B.-C."/>
            <person name="Zhanga Y.-Z."/>
        </authorList>
    </citation>
    <scope>NUCLEOTIDE SEQUENCE [LARGE SCALE GENOMIC DNA]</scope>
    <source>
        <strain evidence="5 6">ACAM 611</strain>
    </source>
</reference>
<dbReference type="SMART" id="SM00418">
    <property type="entry name" value="HTH_ARSR"/>
    <property type="match status" value="1"/>
</dbReference>
<dbReference type="eggNOG" id="COG0640">
    <property type="taxonomic scope" value="Bacteria"/>
</dbReference>
<dbReference type="Gene3D" id="1.10.10.10">
    <property type="entry name" value="Winged helix-like DNA-binding domain superfamily/Winged helix DNA-binding domain"/>
    <property type="match status" value="1"/>
</dbReference>
<proteinExistence type="predicted"/>
<name>H5TBM2_9ALTE</name>
<dbReference type="CDD" id="cd00090">
    <property type="entry name" value="HTH_ARSR"/>
    <property type="match status" value="1"/>
</dbReference>
<sequence length="103" mass="11506">MDLKKLENSSKEAESLLKTLANSNRLMILCYLIKGPMTVSGLSESLALSQSAVSQHLLRLKQSNIVLVESKGKHAWYRIDSAEVTALMAVIQLIYCRNEEDLL</sequence>
<dbReference type="SUPFAM" id="SSF46785">
    <property type="entry name" value="Winged helix' DNA-binding domain"/>
    <property type="match status" value="1"/>
</dbReference>
<accession>H5TBM2</accession>
<organism evidence="5 6">
    <name type="scientific">Glaciecola punicea ACAM 611</name>
    <dbReference type="NCBI Taxonomy" id="1121923"/>
    <lineage>
        <taxon>Bacteria</taxon>
        <taxon>Pseudomonadati</taxon>
        <taxon>Pseudomonadota</taxon>
        <taxon>Gammaproteobacteria</taxon>
        <taxon>Alteromonadales</taxon>
        <taxon>Alteromonadaceae</taxon>
        <taxon>Glaciecola</taxon>
    </lineage>
</organism>
<evidence type="ECO:0000259" key="4">
    <source>
        <dbReference type="PROSITE" id="PS50987"/>
    </source>
</evidence>
<dbReference type="Pfam" id="PF01022">
    <property type="entry name" value="HTH_5"/>
    <property type="match status" value="1"/>
</dbReference>
<dbReference type="InterPro" id="IPR036388">
    <property type="entry name" value="WH-like_DNA-bd_sf"/>
</dbReference>
<dbReference type="EMBL" id="BAET01000014">
    <property type="protein sequence ID" value="GAB55699.1"/>
    <property type="molecule type" value="Genomic_DNA"/>
</dbReference>
<dbReference type="PRINTS" id="PR00778">
    <property type="entry name" value="HTHARSR"/>
</dbReference>
<dbReference type="InterPro" id="IPR001845">
    <property type="entry name" value="HTH_ArsR_DNA-bd_dom"/>
</dbReference>
<dbReference type="PANTHER" id="PTHR33154">
    <property type="entry name" value="TRANSCRIPTIONAL REGULATOR, ARSR FAMILY"/>
    <property type="match status" value="1"/>
</dbReference>
<dbReference type="InterPro" id="IPR051081">
    <property type="entry name" value="HTH_MetalResp_TranReg"/>
</dbReference>
<dbReference type="RefSeq" id="WP_006005029.1">
    <property type="nucleotide sequence ID" value="NZ_BAET01000014.1"/>
</dbReference>
<evidence type="ECO:0000256" key="1">
    <source>
        <dbReference type="ARBA" id="ARBA00023015"/>
    </source>
</evidence>
<gene>
    <name evidence="5" type="primary">hlyU</name>
    <name evidence="5" type="ORF">GPUN_1582</name>
</gene>
<keyword evidence="2" id="KW-0238">DNA-binding</keyword>
<dbReference type="NCBIfam" id="NF033788">
    <property type="entry name" value="HTH_metalloreg"/>
    <property type="match status" value="1"/>
</dbReference>
<dbReference type="PROSITE" id="PS50987">
    <property type="entry name" value="HTH_ARSR_2"/>
    <property type="match status" value="1"/>
</dbReference>
<dbReference type="GO" id="GO:0003677">
    <property type="term" value="F:DNA binding"/>
    <property type="evidence" value="ECO:0007669"/>
    <property type="project" value="UniProtKB-KW"/>
</dbReference>
<dbReference type="Proteomes" id="UP000053586">
    <property type="component" value="Unassembled WGS sequence"/>
</dbReference>
<dbReference type="InterPro" id="IPR011991">
    <property type="entry name" value="ArsR-like_HTH"/>
</dbReference>
<dbReference type="GO" id="GO:0003700">
    <property type="term" value="F:DNA-binding transcription factor activity"/>
    <property type="evidence" value="ECO:0007669"/>
    <property type="project" value="InterPro"/>
</dbReference>
<comment type="caution">
    <text evidence="5">The sequence shown here is derived from an EMBL/GenBank/DDBJ whole genome shotgun (WGS) entry which is preliminary data.</text>
</comment>
<evidence type="ECO:0000313" key="6">
    <source>
        <dbReference type="Proteomes" id="UP000053586"/>
    </source>
</evidence>
<dbReference type="InterPro" id="IPR036390">
    <property type="entry name" value="WH_DNA-bd_sf"/>
</dbReference>
<dbReference type="STRING" id="56804.BAE46_09770"/>
<feature type="domain" description="HTH arsR-type" evidence="4">
    <location>
        <begin position="6"/>
        <end position="99"/>
    </location>
</feature>